<dbReference type="Gene3D" id="3.40.50.300">
    <property type="entry name" value="P-loop containing nucleotide triphosphate hydrolases"/>
    <property type="match status" value="2"/>
</dbReference>
<dbReference type="InterPro" id="IPR038729">
    <property type="entry name" value="Rad50/SbcC_AAA"/>
</dbReference>
<dbReference type="GO" id="GO:0006302">
    <property type="term" value="P:double-strand break repair"/>
    <property type="evidence" value="ECO:0007669"/>
    <property type="project" value="InterPro"/>
</dbReference>
<dbReference type="STRING" id="1121877.FEAC_26490"/>
<evidence type="ECO:0000256" key="1">
    <source>
        <dbReference type="SAM" id="Coils"/>
    </source>
</evidence>
<dbReference type="GO" id="GO:0016887">
    <property type="term" value="F:ATP hydrolysis activity"/>
    <property type="evidence" value="ECO:0007669"/>
    <property type="project" value="InterPro"/>
</dbReference>
<sequence length="883" mass="98767">MRLTSVRLEKVRRFQQSLELNDIGDGINLIFGPNEAGKSTLQAAIAAVFLERPSSQAPQQDLAPSDLPDARPLVSVSFVHEGETFELTKEFYRRGGSCMLRSGSTVLTGDEAVARLVELFRFEAPSSRSITEAQLGLPGVFWVPQGKALGVQAAMDHARGYVVHEIGEEIGSGRETAADALILRLNRSLAEVVTPAGRGGPLVQARRDLEAKRIALDNQEKLEQDSQYLRDRLVQLQAELDTLEAQNVESVLTDDIAAAQRRQEELRRALEERGRVESERAAVEERIADIERNLAQLIEETARIEQLGKKISEVEVDIANCQEALARHQEQQSVLRHRQEERQTQARWFGLSSDLRERKDQLISLDEQESEIRSMMEGADLLSEQIDELQGRLARLLIGEGSAELAKLETTCVELRARLQTLSTQVIIDVDEANRLLVDGKPEPISRTLFLEESMVIEVPGVARISLLPQESAARLRQELEWSQADLAQRLRAIGVASVVELSERELEHGQLSAELVSLIRERVRLVGEGDSPQTRLNGIERQRARVLAQLGTIESELLLINAANPGDEEELALSQEEADALIGAVAFHATEIDRLEAELRQYRETQLRSSEEMRWLTVSVQRQGGEQGATDMRTSLEDLAAKRQEIEDRLRDIEVLIGSGDLRAIDDDITLSNERLRAHRSQVTQYREERQEVLGRIRADLFSEEELASAQVALEQAQTLVAALEERSEALNTLINIAKEIVADVQQDLSAPLKERVGVYANQLFKDAVVEIDESFAPSRLVRGRANESIGQLSWGTREQLALLTRLGVADLMAERGVPVFLMLDDAMLNADGVRLIRLKQILVRAAQRYQILIFSCRPEFFSDLPDLRRFDLGAISSTQRS</sequence>
<feature type="coiled-coil region" evidence="1">
    <location>
        <begin position="586"/>
        <end position="657"/>
    </location>
</feature>
<dbReference type="Proteomes" id="UP000032336">
    <property type="component" value="Unassembled WGS sequence"/>
</dbReference>
<evidence type="ECO:0000259" key="2">
    <source>
        <dbReference type="Pfam" id="PF13476"/>
    </source>
</evidence>
<dbReference type="AlphaFoldDB" id="A0A0D8FR47"/>
<dbReference type="EMBL" id="JXUW01000034">
    <property type="protein sequence ID" value="KJE75626.1"/>
    <property type="molecule type" value="Genomic_DNA"/>
</dbReference>
<reference evidence="3 4" key="1">
    <citation type="submission" date="2015-01" db="EMBL/GenBank/DDBJ databases">
        <title>Draft genome of the acidophilic iron oxidizer Ferrimicrobium acidiphilum strain T23.</title>
        <authorList>
            <person name="Poehlein A."/>
            <person name="Eisen S."/>
            <person name="Schloemann M."/>
            <person name="Johnson B.D."/>
            <person name="Daniel R."/>
            <person name="Muehling M."/>
        </authorList>
    </citation>
    <scope>NUCLEOTIDE SEQUENCE [LARGE SCALE GENOMIC DNA]</scope>
    <source>
        <strain evidence="3 4">T23</strain>
    </source>
</reference>
<evidence type="ECO:0000313" key="4">
    <source>
        <dbReference type="Proteomes" id="UP000032336"/>
    </source>
</evidence>
<accession>A0A0D8FR47</accession>
<dbReference type="OrthoDB" id="3177877at2"/>
<dbReference type="RefSeq" id="WP_035390439.1">
    <property type="nucleotide sequence ID" value="NZ_JQKF01000025.1"/>
</dbReference>
<evidence type="ECO:0000313" key="3">
    <source>
        <dbReference type="EMBL" id="KJE75626.1"/>
    </source>
</evidence>
<protein>
    <submittedName>
        <fullName evidence="3">Chromosome partition protein Smc</fullName>
    </submittedName>
</protein>
<feature type="coiled-coil region" evidence="1">
    <location>
        <begin position="708"/>
        <end position="742"/>
    </location>
</feature>
<dbReference type="SUPFAM" id="SSF52540">
    <property type="entry name" value="P-loop containing nucleoside triphosphate hydrolases"/>
    <property type="match status" value="1"/>
</dbReference>
<dbReference type="eggNOG" id="COG1196">
    <property type="taxonomic scope" value="Bacteria"/>
</dbReference>
<comment type="caution">
    <text evidence="3">The sequence shown here is derived from an EMBL/GenBank/DDBJ whole genome shotgun (WGS) entry which is preliminary data.</text>
</comment>
<organism evidence="3 4">
    <name type="scientific">Ferrimicrobium acidiphilum DSM 19497</name>
    <dbReference type="NCBI Taxonomy" id="1121877"/>
    <lineage>
        <taxon>Bacteria</taxon>
        <taxon>Bacillati</taxon>
        <taxon>Actinomycetota</taxon>
        <taxon>Acidimicrobiia</taxon>
        <taxon>Acidimicrobiales</taxon>
        <taxon>Acidimicrobiaceae</taxon>
        <taxon>Ferrimicrobium</taxon>
    </lineage>
</organism>
<keyword evidence="1" id="KW-0175">Coiled coil</keyword>
<keyword evidence="4" id="KW-1185">Reference proteome</keyword>
<dbReference type="Pfam" id="PF13476">
    <property type="entry name" value="AAA_23"/>
    <property type="match status" value="1"/>
</dbReference>
<dbReference type="InterPro" id="IPR027417">
    <property type="entry name" value="P-loop_NTPase"/>
</dbReference>
<dbReference type="PANTHER" id="PTHR41259:SF1">
    <property type="entry name" value="DOUBLE-STRAND BREAK REPAIR RAD50 ATPASE, PUTATIVE-RELATED"/>
    <property type="match status" value="1"/>
</dbReference>
<dbReference type="PANTHER" id="PTHR41259">
    <property type="entry name" value="DOUBLE-STRAND BREAK REPAIR RAD50 ATPASE, PUTATIVE-RELATED"/>
    <property type="match status" value="1"/>
</dbReference>
<dbReference type="GeneID" id="78373655"/>
<feature type="coiled-coil region" evidence="1">
    <location>
        <begin position="202"/>
        <end position="331"/>
    </location>
</feature>
<dbReference type="Gene3D" id="1.10.287.1490">
    <property type="match status" value="1"/>
</dbReference>
<proteinExistence type="predicted"/>
<name>A0A0D8FR47_9ACTN</name>
<feature type="domain" description="Rad50/SbcC-type AAA" evidence="2">
    <location>
        <begin position="6"/>
        <end position="59"/>
    </location>
</feature>
<gene>
    <name evidence="3" type="primary">smc3</name>
    <name evidence="3" type="ORF">FEAC_26490</name>
</gene>
<feature type="coiled-coil region" evidence="1">
    <location>
        <begin position="365"/>
        <end position="425"/>
    </location>
</feature>